<evidence type="ECO:0000313" key="13">
    <source>
        <dbReference type="EMBL" id="PSS03420.1"/>
    </source>
</evidence>
<evidence type="ECO:0000256" key="11">
    <source>
        <dbReference type="PIRSR" id="PIRSR611150-2"/>
    </source>
</evidence>
<feature type="active site" evidence="10">
    <location>
        <position position="330"/>
    </location>
</feature>
<comment type="similarity">
    <text evidence="2 12">Belongs to the cutinase family.</text>
</comment>
<accession>A0A2T3ALZ6</accession>
<evidence type="ECO:0000256" key="9">
    <source>
        <dbReference type="ARBA" id="ARBA00034045"/>
    </source>
</evidence>
<comment type="catalytic activity">
    <reaction evidence="9 12">
        <text>cutin + H2O = cutin monomers.</text>
        <dbReference type="EC" id="3.1.1.74"/>
    </reaction>
</comment>
<dbReference type="AlphaFoldDB" id="A0A2T3ALZ6"/>
<dbReference type="EC" id="3.1.1.74" evidence="3 12"/>
<keyword evidence="5 12" id="KW-0964">Secreted</keyword>
<dbReference type="GO" id="GO:0005576">
    <property type="term" value="C:extracellular region"/>
    <property type="evidence" value="ECO:0007669"/>
    <property type="project" value="UniProtKB-SubCell"/>
</dbReference>
<dbReference type="Gene3D" id="3.40.50.1820">
    <property type="entry name" value="alpha/beta hydrolase"/>
    <property type="match status" value="1"/>
</dbReference>
<feature type="active site" description="Proton donor/acceptor" evidence="10">
    <location>
        <position position="344"/>
    </location>
</feature>
<protein>
    <recommendedName>
        <fullName evidence="3 12">Cutinase</fullName>
        <ecNumber evidence="3 12">3.1.1.74</ecNumber>
    </recommendedName>
</protein>
<evidence type="ECO:0000256" key="6">
    <source>
        <dbReference type="ARBA" id="ARBA00022729"/>
    </source>
</evidence>
<dbReference type="EMBL" id="KZ678375">
    <property type="protein sequence ID" value="PSS03420.1"/>
    <property type="molecule type" value="Genomic_DNA"/>
</dbReference>
<dbReference type="PROSITE" id="PS00155">
    <property type="entry name" value="CUTINASE_1"/>
    <property type="match status" value="1"/>
</dbReference>
<dbReference type="SMART" id="SM01110">
    <property type="entry name" value="Cutinase"/>
    <property type="match status" value="1"/>
</dbReference>
<feature type="chain" id="PRO_5015373984" description="Cutinase" evidence="12">
    <location>
        <begin position="20"/>
        <end position="407"/>
    </location>
</feature>
<dbReference type="InterPro" id="IPR043580">
    <property type="entry name" value="CUTINASE_1"/>
</dbReference>
<evidence type="ECO:0000256" key="10">
    <source>
        <dbReference type="PIRSR" id="PIRSR611150-1"/>
    </source>
</evidence>
<dbReference type="InParanoid" id="A0A2T3ALZ6"/>
<dbReference type="InterPro" id="IPR000675">
    <property type="entry name" value="Cutinase/axe"/>
</dbReference>
<feature type="disulfide bond" evidence="11">
    <location>
        <begin position="186"/>
        <end position="262"/>
    </location>
</feature>
<feature type="signal peptide" evidence="12">
    <location>
        <begin position="1"/>
        <end position="19"/>
    </location>
</feature>
<dbReference type="PANTHER" id="PTHR48250:SF1">
    <property type="entry name" value="CUTINASE"/>
    <property type="match status" value="1"/>
</dbReference>
<comment type="subcellular location">
    <subcellularLocation>
        <location evidence="1 12">Secreted</location>
    </subcellularLocation>
</comment>
<dbReference type="InterPro" id="IPR029058">
    <property type="entry name" value="AB_hydrolase_fold"/>
</dbReference>
<keyword evidence="8 11" id="KW-1015">Disulfide bond</keyword>
<dbReference type="Proteomes" id="UP000241462">
    <property type="component" value="Unassembled WGS sequence"/>
</dbReference>
<dbReference type="OrthoDB" id="3225429at2759"/>
<evidence type="ECO:0000256" key="5">
    <source>
        <dbReference type="ARBA" id="ARBA00022525"/>
    </source>
</evidence>
<dbReference type="PANTHER" id="PTHR48250">
    <property type="entry name" value="CUTINASE 2-RELATED"/>
    <property type="match status" value="1"/>
</dbReference>
<dbReference type="Pfam" id="PF01083">
    <property type="entry name" value="Cutinase"/>
    <property type="match status" value="1"/>
</dbReference>
<evidence type="ECO:0000256" key="4">
    <source>
        <dbReference type="ARBA" id="ARBA00022487"/>
    </source>
</evidence>
<comment type="function">
    <text evidence="12">Catalyzes the hydrolysis of complex carboxylic polyesters found in the cell wall of plants. Degrades cutin, a macromolecule that forms the structure of the plant cuticle.</text>
</comment>
<gene>
    <name evidence="13" type="ORF">BD289DRAFT_193486</name>
</gene>
<evidence type="ECO:0000256" key="3">
    <source>
        <dbReference type="ARBA" id="ARBA00013095"/>
    </source>
</evidence>
<keyword evidence="7 12" id="KW-0378">Hydrolase</keyword>
<dbReference type="GO" id="GO:0050525">
    <property type="term" value="F:cutinase activity"/>
    <property type="evidence" value="ECO:0007669"/>
    <property type="project" value="UniProtKB-UniRule"/>
</dbReference>
<keyword evidence="14" id="KW-1185">Reference proteome</keyword>
<feature type="disulfide bond" evidence="11">
    <location>
        <begin position="326"/>
        <end position="333"/>
    </location>
</feature>
<organism evidence="13 14">
    <name type="scientific">Coniella lustricola</name>
    <dbReference type="NCBI Taxonomy" id="2025994"/>
    <lineage>
        <taxon>Eukaryota</taxon>
        <taxon>Fungi</taxon>
        <taxon>Dikarya</taxon>
        <taxon>Ascomycota</taxon>
        <taxon>Pezizomycotina</taxon>
        <taxon>Sordariomycetes</taxon>
        <taxon>Sordariomycetidae</taxon>
        <taxon>Diaporthales</taxon>
        <taxon>Schizoparmaceae</taxon>
        <taxon>Coniella</taxon>
    </lineage>
</organism>
<dbReference type="InterPro" id="IPR011150">
    <property type="entry name" value="Cutinase_monf"/>
</dbReference>
<dbReference type="GO" id="GO:0016052">
    <property type="term" value="P:carbohydrate catabolic process"/>
    <property type="evidence" value="ECO:0007669"/>
    <property type="project" value="TreeGrafter"/>
</dbReference>
<keyword evidence="4 12" id="KW-0719">Serine esterase</keyword>
<evidence type="ECO:0000256" key="12">
    <source>
        <dbReference type="RuleBase" id="RU361263"/>
    </source>
</evidence>
<dbReference type="SUPFAM" id="SSF53474">
    <property type="entry name" value="alpha/beta-Hydrolases"/>
    <property type="match status" value="1"/>
</dbReference>
<evidence type="ECO:0000313" key="14">
    <source>
        <dbReference type="Proteomes" id="UP000241462"/>
    </source>
</evidence>
<evidence type="ECO:0000256" key="7">
    <source>
        <dbReference type="ARBA" id="ARBA00022801"/>
    </source>
</evidence>
<sequence length="407" mass="40065">MRLLSPALLIFTTAHHAIAAPTSAQPQPDRYLEERGFLAALSGAAGGGNITSTAEAIGNDVASIITDVTSLVQDFIAVVAEIKNASTQNDLVNMLGLGASAATTTASATAAAGTSTLTGTTSATASVATTATTADTAQSQGLGTAASAAAAAAAVVVDAEDGSSTSTTGTASTTAAVAAAAATTTCPGMAVLFARGTDEPGNVGLFAGPSFFTALRNYVNGTTSLAIQGVPYTASVSNFLEGGSAAGSTLMASFITKTATACPDTKLVVSGYSQGAQVVHNAMTMLSAANSNNSANAHIMSVVLFGDPLNGTAVAGVTSDRVLSLCNTDDDICAKHGDKITLDHLTYSQNAPQAAMFVMQKSALGLASADATNQGMGNVPTVKTPTGTNGAMQVSGSLSSMISGLGS</sequence>
<reference evidence="13 14" key="1">
    <citation type="journal article" date="2018" name="Mycol. Prog.">
        <title>Coniella lustricola, a new species from submerged detritus.</title>
        <authorList>
            <person name="Raudabaugh D.B."/>
            <person name="Iturriaga T."/>
            <person name="Carver A."/>
            <person name="Mondo S."/>
            <person name="Pangilinan J."/>
            <person name="Lipzen A."/>
            <person name="He G."/>
            <person name="Amirebrahimi M."/>
            <person name="Grigoriev I.V."/>
            <person name="Miller A.N."/>
        </authorList>
    </citation>
    <scope>NUCLEOTIDE SEQUENCE [LARGE SCALE GENOMIC DNA]</scope>
    <source>
        <strain evidence="13 14">B22-T-1</strain>
    </source>
</reference>
<name>A0A2T3ALZ6_9PEZI</name>
<keyword evidence="6 12" id="KW-0732">Signal</keyword>
<evidence type="ECO:0000256" key="2">
    <source>
        <dbReference type="ARBA" id="ARBA00007534"/>
    </source>
</evidence>
<proteinExistence type="inferred from homology"/>
<evidence type="ECO:0000256" key="8">
    <source>
        <dbReference type="ARBA" id="ARBA00023157"/>
    </source>
</evidence>
<evidence type="ECO:0000256" key="1">
    <source>
        <dbReference type="ARBA" id="ARBA00004613"/>
    </source>
</evidence>
<feature type="active site" description="Nucleophile" evidence="10">
    <location>
        <position position="273"/>
    </location>
</feature>